<protein>
    <submittedName>
        <fullName evidence="1">Uncharacterized protein</fullName>
    </submittedName>
</protein>
<keyword evidence="2" id="KW-1185">Reference proteome</keyword>
<sequence length="107" mass="11157">MGQTLGVAEAGGGWAVRGWCCGGLLRLGEAGGASSVECCRHIKLKTAVVWRGRGDGPRLQASTSREERGAARRRGLLFWGGVGFNAHDYSLRDVSPAAGVARSSDNG</sequence>
<comment type="caution">
    <text evidence="1">The sequence shown here is derived from an EMBL/GenBank/DDBJ whole genome shotgun (WGS) entry which is preliminary data.</text>
</comment>
<evidence type="ECO:0000313" key="2">
    <source>
        <dbReference type="Proteomes" id="UP000324222"/>
    </source>
</evidence>
<reference evidence="1 2" key="1">
    <citation type="submission" date="2019-05" db="EMBL/GenBank/DDBJ databases">
        <title>Another draft genome of Portunus trituberculatus and its Hox gene families provides insights of decapod evolution.</title>
        <authorList>
            <person name="Jeong J.-H."/>
            <person name="Song I."/>
            <person name="Kim S."/>
            <person name="Choi T."/>
            <person name="Kim D."/>
            <person name="Ryu S."/>
            <person name="Kim W."/>
        </authorList>
    </citation>
    <scope>NUCLEOTIDE SEQUENCE [LARGE SCALE GENOMIC DNA]</scope>
    <source>
        <tissue evidence="1">Muscle</tissue>
    </source>
</reference>
<dbReference type="Proteomes" id="UP000324222">
    <property type="component" value="Unassembled WGS sequence"/>
</dbReference>
<evidence type="ECO:0000313" key="1">
    <source>
        <dbReference type="EMBL" id="MPC47407.1"/>
    </source>
</evidence>
<dbReference type="EMBL" id="VSRR010007720">
    <property type="protein sequence ID" value="MPC47407.1"/>
    <property type="molecule type" value="Genomic_DNA"/>
</dbReference>
<organism evidence="1 2">
    <name type="scientific">Portunus trituberculatus</name>
    <name type="common">Swimming crab</name>
    <name type="synonym">Neptunus trituberculatus</name>
    <dbReference type="NCBI Taxonomy" id="210409"/>
    <lineage>
        <taxon>Eukaryota</taxon>
        <taxon>Metazoa</taxon>
        <taxon>Ecdysozoa</taxon>
        <taxon>Arthropoda</taxon>
        <taxon>Crustacea</taxon>
        <taxon>Multicrustacea</taxon>
        <taxon>Malacostraca</taxon>
        <taxon>Eumalacostraca</taxon>
        <taxon>Eucarida</taxon>
        <taxon>Decapoda</taxon>
        <taxon>Pleocyemata</taxon>
        <taxon>Brachyura</taxon>
        <taxon>Eubrachyura</taxon>
        <taxon>Portunoidea</taxon>
        <taxon>Portunidae</taxon>
        <taxon>Portuninae</taxon>
        <taxon>Portunus</taxon>
    </lineage>
</organism>
<accession>A0A5B7FPX7</accession>
<name>A0A5B7FPX7_PORTR</name>
<dbReference type="AlphaFoldDB" id="A0A5B7FPX7"/>
<gene>
    <name evidence="1" type="ORF">E2C01_041152</name>
</gene>
<proteinExistence type="predicted"/>